<dbReference type="PANTHER" id="PTHR24305">
    <property type="entry name" value="CYTOCHROME P450"/>
    <property type="match status" value="1"/>
</dbReference>
<dbReference type="SUPFAM" id="SSF48264">
    <property type="entry name" value="Cytochrome P450"/>
    <property type="match status" value="1"/>
</dbReference>
<dbReference type="Gene3D" id="1.10.630.10">
    <property type="entry name" value="Cytochrome P450"/>
    <property type="match status" value="1"/>
</dbReference>
<name>A0AAV9G583_9PEZI</name>
<dbReference type="InterPro" id="IPR002401">
    <property type="entry name" value="Cyt_P450_E_grp-I"/>
</dbReference>
<dbReference type="PRINTS" id="PR00385">
    <property type="entry name" value="P450"/>
</dbReference>
<evidence type="ECO:0000256" key="2">
    <source>
        <dbReference type="ARBA" id="ARBA00022723"/>
    </source>
</evidence>
<protein>
    <submittedName>
        <fullName evidence="5">Cytochrome P450 monooxygenase</fullName>
    </submittedName>
</protein>
<dbReference type="Proteomes" id="UP001321760">
    <property type="component" value="Unassembled WGS sequence"/>
</dbReference>
<keyword evidence="2 4" id="KW-0479">Metal-binding</keyword>
<keyword evidence="5" id="KW-0560">Oxidoreductase</keyword>
<reference evidence="5" key="2">
    <citation type="submission" date="2023-05" db="EMBL/GenBank/DDBJ databases">
        <authorList>
            <consortium name="Lawrence Berkeley National Laboratory"/>
            <person name="Steindorff A."/>
            <person name="Hensen N."/>
            <person name="Bonometti L."/>
            <person name="Westerberg I."/>
            <person name="Brannstrom I.O."/>
            <person name="Guillou S."/>
            <person name="Cros-Aarteil S."/>
            <person name="Calhoun S."/>
            <person name="Haridas S."/>
            <person name="Kuo A."/>
            <person name="Mondo S."/>
            <person name="Pangilinan J."/>
            <person name="Riley R."/>
            <person name="Labutti K."/>
            <person name="Andreopoulos B."/>
            <person name="Lipzen A."/>
            <person name="Chen C."/>
            <person name="Yanf M."/>
            <person name="Daum C."/>
            <person name="Ng V."/>
            <person name="Clum A."/>
            <person name="Ohm R."/>
            <person name="Martin F."/>
            <person name="Silar P."/>
            <person name="Natvig D."/>
            <person name="Lalanne C."/>
            <person name="Gautier V."/>
            <person name="Ament-Velasquez S.L."/>
            <person name="Kruys A."/>
            <person name="Hutchinson M.I."/>
            <person name="Powell A.J."/>
            <person name="Barry K."/>
            <person name="Miller A.N."/>
            <person name="Grigoriev I.V."/>
            <person name="Debuchy R."/>
            <person name="Gladieux P."/>
            <person name="Thoren M.H."/>
            <person name="Johannesson H."/>
        </authorList>
    </citation>
    <scope>NUCLEOTIDE SEQUENCE</scope>
    <source>
        <strain evidence="5">PSN243</strain>
    </source>
</reference>
<organism evidence="5 6">
    <name type="scientific">Podospora aff. communis PSN243</name>
    <dbReference type="NCBI Taxonomy" id="3040156"/>
    <lineage>
        <taxon>Eukaryota</taxon>
        <taxon>Fungi</taxon>
        <taxon>Dikarya</taxon>
        <taxon>Ascomycota</taxon>
        <taxon>Pezizomycotina</taxon>
        <taxon>Sordariomycetes</taxon>
        <taxon>Sordariomycetidae</taxon>
        <taxon>Sordariales</taxon>
        <taxon>Podosporaceae</taxon>
        <taxon>Podospora</taxon>
    </lineage>
</organism>
<comment type="cofactor">
    <cofactor evidence="4">
        <name>heme</name>
        <dbReference type="ChEBI" id="CHEBI:30413"/>
    </cofactor>
</comment>
<accession>A0AAV9G583</accession>
<sequence length="358" mass="39939">MAAGYTGKDLGYHSVEAAVDRTVLSLVRMIENRYIAKKKPFDLGRKAQYYTLDVIADLGYGEPFGFVSRDEDRFDYLATTEKTFAMFLSVTIYPWVYDILSSRVFKFLLPTEKDRTGFGKLMGIAKEKAAERFGPDRKIQGDMLGSFVAHGLSQEDAESEILLQLIASSDTTSTAIRAILLLIITTPRVYAPLLSEIAAATSSLRDDEVISNERAQKMTYLQAVIKEGMRWHPPVAGMISKKVPAAGDEWKGVTLPPGIEFWGEDAGEFRPERWLGVDAARLKAMEATLDLTFGSGRLQCLGKNVAALELNKVFVELLRRFELSVVDPTNPWSSTCANIFLVKDFWLKAEKRKVLQGA</sequence>
<keyword evidence="6" id="KW-1185">Reference proteome</keyword>
<dbReference type="GO" id="GO:0020037">
    <property type="term" value="F:heme binding"/>
    <property type="evidence" value="ECO:0007669"/>
    <property type="project" value="InterPro"/>
</dbReference>
<keyword evidence="5" id="KW-0503">Monooxygenase</keyword>
<dbReference type="InterPro" id="IPR050121">
    <property type="entry name" value="Cytochrome_P450_monoxygenase"/>
</dbReference>
<keyword evidence="1 4" id="KW-0349">Heme</keyword>
<comment type="caution">
    <text evidence="5">The sequence shown here is derived from an EMBL/GenBank/DDBJ whole genome shotgun (WGS) entry which is preliminary data.</text>
</comment>
<dbReference type="EMBL" id="MU865992">
    <property type="protein sequence ID" value="KAK4443455.1"/>
    <property type="molecule type" value="Genomic_DNA"/>
</dbReference>
<dbReference type="AlphaFoldDB" id="A0AAV9G583"/>
<evidence type="ECO:0000256" key="3">
    <source>
        <dbReference type="ARBA" id="ARBA00023004"/>
    </source>
</evidence>
<keyword evidence="3 4" id="KW-0408">Iron</keyword>
<evidence type="ECO:0000313" key="5">
    <source>
        <dbReference type="EMBL" id="KAK4443455.1"/>
    </source>
</evidence>
<evidence type="ECO:0000256" key="1">
    <source>
        <dbReference type="ARBA" id="ARBA00022617"/>
    </source>
</evidence>
<dbReference type="PRINTS" id="PR00463">
    <property type="entry name" value="EP450I"/>
</dbReference>
<evidence type="ECO:0000313" key="6">
    <source>
        <dbReference type="Proteomes" id="UP001321760"/>
    </source>
</evidence>
<dbReference type="GO" id="GO:0004497">
    <property type="term" value="F:monooxygenase activity"/>
    <property type="evidence" value="ECO:0007669"/>
    <property type="project" value="UniProtKB-KW"/>
</dbReference>
<dbReference type="GO" id="GO:0005506">
    <property type="term" value="F:iron ion binding"/>
    <property type="evidence" value="ECO:0007669"/>
    <property type="project" value="InterPro"/>
</dbReference>
<dbReference type="Pfam" id="PF00067">
    <property type="entry name" value="p450"/>
    <property type="match status" value="1"/>
</dbReference>
<reference evidence="5" key="1">
    <citation type="journal article" date="2023" name="Mol. Phylogenet. Evol.">
        <title>Genome-scale phylogeny and comparative genomics of the fungal order Sordariales.</title>
        <authorList>
            <person name="Hensen N."/>
            <person name="Bonometti L."/>
            <person name="Westerberg I."/>
            <person name="Brannstrom I.O."/>
            <person name="Guillou S."/>
            <person name="Cros-Aarteil S."/>
            <person name="Calhoun S."/>
            <person name="Haridas S."/>
            <person name="Kuo A."/>
            <person name="Mondo S."/>
            <person name="Pangilinan J."/>
            <person name="Riley R."/>
            <person name="LaButti K."/>
            <person name="Andreopoulos B."/>
            <person name="Lipzen A."/>
            <person name="Chen C."/>
            <person name="Yan M."/>
            <person name="Daum C."/>
            <person name="Ng V."/>
            <person name="Clum A."/>
            <person name="Steindorff A."/>
            <person name="Ohm R.A."/>
            <person name="Martin F."/>
            <person name="Silar P."/>
            <person name="Natvig D.O."/>
            <person name="Lalanne C."/>
            <person name="Gautier V."/>
            <person name="Ament-Velasquez S.L."/>
            <person name="Kruys A."/>
            <person name="Hutchinson M.I."/>
            <person name="Powell A.J."/>
            <person name="Barry K."/>
            <person name="Miller A.N."/>
            <person name="Grigoriev I.V."/>
            <person name="Debuchy R."/>
            <person name="Gladieux P."/>
            <person name="Hiltunen Thoren M."/>
            <person name="Johannesson H."/>
        </authorList>
    </citation>
    <scope>NUCLEOTIDE SEQUENCE</scope>
    <source>
        <strain evidence="5">PSN243</strain>
    </source>
</reference>
<dbReference type="InterPro" id="IPR001128">
    <property type="entry name" value="Cyt_P450"/>
</dbReference>
<dbReference type="InterPro" id="IPR036396">
    <property type="entry name" value="Cyt_P450_sf"/>
</dbReference>
<gene>
    <name evidence="5" type="ORF">QBC34DRAFT_386210</name>
</gene>
<dbReference type="PANTHER" id="PTHR24305:SF168">
    <property type="entry name" value="P450, PUTATIVE (EUROFUNG)-RELATED"/>
    <property type="match status" value="1"/>
</dbReference>
<evidence type="ECO:0000256" key="4">
    <source>
        <dbReference type="PIRSR" id="PIRSR602401-1"/>
    </source>
</evidence>
<feature type="binding site" description="axial binding residue" evidence="4">
    <location>
        <position position="300"/>
    </location>
    <ligand>
        <name>heme</name>
        <dbReference type="ChEBI" id="CHEBI:30413"/>
    </ligand>
    <ligandPart>
        <name>Fe</name>
        <dbReference type="ChEBI" id="CHEBI:18248"/>
    </ligandPart>
</feature>
<dbReference type="GO" id="GO:0016705">
    <property type="term" value="F:oxidoreductase activity, acting on paired donors, with incorporation or reduction of molecular oxygen"/>
    <property type="evidence" value="ECO:0007669"/>
    <property type="project" value="InterPro"/>
</dbReference>
<proteinExistence type="predicted"/>